<sequence>MLILIDIVIGPLFGWLVYKEGKKTLKFDISFVILLQICAFSYGFYTIAQGRPVWIVYDSSSFIIVKNSDINWQDSNLFKSEFSKAPLFGPKFVALDLQKKYIQINNGSLGYDENKTIRNPLNYSDLIKAKQKMDDFSIPFLVLEKYNDAKDIQNILKKYPKANRWVALSAPVQDMVVLINQENVEVVDLKPWN</sequence>
<protein>
    <recommendedName>
        <fullName evidence="3">Type IV pilin accessory protein</fullName>
    </recommendedName>
</protein>
<name>A0A151XZ04_9GAMM</name>
<dbReference type="AlphaFoldDB" id="A0A151XZ04"/>
<dbReference type="Proteomes" id="UP000076276">
    <property type="component" value="Unassembled WGS sequence"/>
</dbReference>
<reference evidence="1 2" key="1">
    <citation type="submission" date="2016-03" db="EMBL/GenBank/DDBJ databases">
        <title>Acinetobacter genomospecies 28 strain ANC 4149.</title>
        <authorList>
            <person name="Radolfova-Krizova L."/>
            <person name="Nemec A."/>
        </authorList>
    </citation>
    <scope>NUCLEOTIDE SEQUENCE [LARGE SCALE GENOMIC DNA]</scope>
    <source>
        <strain evidence="1 2">ANC 4149</strain>
    </source>
</reference>
<dbReference type="EMBL" id="LUAW01000040">
    <property type="protein sequence ID" value="KYQ70884.1"/>
    <property type="molecule type" value="Genomic_DNA"/>
</dbReference>
<evidence type="ECO:0000313" key="2">
    <source>
        <dbReference type="Proteomes" id="UP000076276"/>
    </source>
</evidence>
<keyword evidence="2" id="KW-1185">Reference proteome</keyword>
<evidence type="ECO:0000313" key="1">
    <source>
        <dbReference type="EMBL" id="KYQ70884.1"/>
    </source>
</evidence>
<comment type="caution">
    <text evidence="1">The sequence shown here is derived from an EMBL/GenBank/DDBJ whole genome shotgun (WGS) entry which is preliminary data.</text>
</comment>
<proteinExistence type="predicted"/>
<gene>
    <name evidence="1" type="ORF">AZH43_17030</name>
</gene>
<evidence type="ECO:0008006" key="3">
    <source>
        <dbReference type="Google" id="ProtNLM"/>
    </source>
</evidence>
<accession>A0A151XZ04</accession>
<organism evidence="1 2">
    <name type="scientific">Acinetobacter pragensis</name>
    <dbReference type="NCBI Taxonomy" id="1806892"/>
    <lineage>
        <taxon>Bacteria</taxon>
        <taxon>Pseudomonadati</taxon>
        <taxon>Pseudomonadota</taxon>
        <taxon>Gammaproteobacteria</taxon>
        <taxon>Moraxellales</taxon>
        <taxon>Moraxellaceae</taxon>
        <taxon>Acinetobacter</taxon>
    </lineage>
</organism>